<dbReference type="GO" id="GO:0019284">
    <property type="term" value="P:L-methionine salvage from S-adenosylmethionine"/>
    <property type="evidence" value="ECO:0007669"/>
    <property type="project" value="TreeGrafter"/>
</dbReference>
<organism evidence="7 8">
    <name type="scientific">Promicromonospora sukumoe</name>
    <dbReference type="NCBI Taxonomy" id="88382"/>
    <lineage>
        <taxon>Bacteria</taxon>
        <taxon>Bacillati</taxon>
        <taxon>Actinomycetota</taxon>
        <taxon>Actinomycetes</taxon>
        <taxon>Micrococcales</taxon>
        <taxon>Promicromonosporaceae</taxon>
        <taxon>Promicromonospora</taxon>
    </lineage>
</organism>
<evidence type="ECO:0000313" key="7">
    <source>
        <dbReference type="EMBL" id="MBA8809176.1"/>
    </source>
</evidence>
<feature type="domain" description="Nucleoside phosphorylase" evidence="6">
    <location>
        <begin position="25"/>
        <end position="256"/>
    </location>
</feature>
<evidence type="ECO:0000256" key="1">
    <source>
        <dbReference type="ARBA" id="ARBA00004945"/>
    </source>
</evidence>
<reference evidence="7 8" key="1">
    <citation type="submission" date="2020-07" db="EMBL/GenBank/DDBJ databases">
        <title>Sequencing the genomes of 1000 actinobacteria strains.</title>
        <authorList>
            <person name="Klenk H.-P."/>
        </authorList>
    </citation>
    <scope>NUCLEOTIDE SEQUENCE [LARGE SCALE GENOMIC DNA]</scope>
    <source>
        <strain evidence="7 8">DSM 44121</strain>
    </source>
</reference>
<dbReference type="GO" id="GO:0008930">
    <property type="term" value="F:methylthioadenosine nucleosidase activity"/>
    <property type="evidence" value="ECO:0007669"/>
    <property type="project" value="InterPro"/>
</dbReference>
<protein>
    <recommendedName>
        <fullName evidence="2">adenosylhomocysteine nucleosidase</fullName>
        <ecNumber evidence="2">3.2.2.9</ecNumber>
    </recommendedName>
</protein>
<dbReference type="AlphaFoldDB" id="A0A7W3JAB2"/>
<dbReference type="NCBIfam" id="TIGR01704">
    <property type="entry name" value="MTA_SAH-Nsdase"/>
    <property type="match status" value="1"/>
</dbReference>
<evidence type="ECO:0000256" key="3">
    <source>
        <dbReference type="ARBA" id="ARBA00022605"/>
    </source>
</evidence>
<keyword evidence="4 7" id="KW-0378">Hydrolase</keyword>
<accession>A0A7W3JAB2</accession>
<sequence>MSAEHTGVSAVGPADGPADVAPVAVVLVAMDDEAAPFLSLASDVGEAERVGLAEQRLITLGGRTVLLVRSGIGFVNTTSAAAAAILRYGTGVPLISAGSAGGLGKDVAVGDVVVGTRLVNADADARAFGYVLGQVPGMPEAYDAAPALADAVRGGAGTVAGTGTGTGEQQVLREGVIGSGEKFVTTDLAHQLRSDFPDMLAVDMESAALAQLCHNFGVDFVSVRAVSDLCAPDGTEFRTHVDDAAHRSALVVTAAIGLLGG</sequence>
<dbReference type="EC" id="3.2.2.9" evidence="2"/>
<dbReference type="InterPro" id="IPR000845">
    <property type="entry name" value="Nucleoside_phosphorylase_d"/>
</dbReference>
<gene>
    <name evidence="7" type="ORF">FHX71_003118</name>
</gene>
<keyword evidence="8" id="KW-1185">Reference proteome</keyword>
<dbReference type="PANTHER" id="PTHR46832">
    <property type="entry name" value="5'-METHYLTHIOADENOSINE/S-ADENOSYLHOMOCYSTEINE NUCLEOSIDASE"/>
    <property type="match status" value="1"/>
</dbReference>
<name>A0A7W3JAB2_9MICO</name>
<dbReference type="EMBL" id="JACGWV010000001">
    <property type="protein sequence ID" value="MBA8809176.1"/>
    <property type="molecule type" value="Genomic_DNA"/>
</dbReference>
<dbReference type="UniPathway" id="UPA00904">
    <property type="reaction ID" value="UER00871"/>
</dbReference>
<evidence type="ECO:0000256" key="5">
    <source>
        <dbReference type="ARBA" id="ARBA00023167"/>
    </source>
</evidence>
<keyword evidence="5" id="KW-0486">Methionine biosynthesis</keyword>
<dbReference type="GO" id="GO:0009164">
    <property type="term" value="P:nucleoside catabolic process"/>
    <property type="evidence" value="ECO:0007669"/>
    <property type="project" value="InterPro"/>
</dbReference>
<evidence type="ECO:0000259" key="6">
    <source>
        <dbReference type="Pfam" id="PF01048"/>
    </source>
</evidence>
<evidence type="ECO:0000256" key="4">
    <source>
        <dbReference type="ARBA" id="ARBA00022801"/>
    </source>
</evidence>
<dbReference type="SUPFAM" id="SSF53167">
    <property type="entry name" value="Purine and uridine phosphorylases"/>
    <property type="match status" value="1"/>
</dbReference>
<keyword evidence="7" id="KW-0326">Glycosidase</keyword>
<dbReference type="GO" id="GO:0008782">
    <property type="term" value="F:adenosylhomocysteine nucleosidase activity"/>
    <property type="evidence" value="ECO:0007669"/>
    <property type="project" value="UniProtKB-EC"/>
</dbReference>
<evidence type="ECO:0000313" key="8">
    <source>
        <dbReference type="Proteomes" id="UP000540568"/>
    </source>
</evidence>
<comment type="pathway">
    <text evidence="1">Amino-acid biosynthesis; L-methionine biosynthesis via salvage pathway; S-methyl-5-thio-alpha-D-ribose 1-phosphate from S-methyl-5'-thioadenosine (hydrolase route): step 1/2.</text>
</comment>
<dbReference type="Gene3D" id="3.40.50.1580">
    <property type="entry name" value="Nucleoside phosphorylase domain"/>
    <property type="match status" value="1"/>
</dbReference>
<proteinExistence type="predicted"/>
<dbReference type="CDD" id="cd09008">
    <property type="entry name" value="MTAN"/>
    <property type="match status" value="1"/>
</dbReference>
<dbReference type="GO" id="GO:0019509">
    <property type="term" value="P:L-methionine salvage from methylthioadenosine"/>
    <property type="evidence" value="ECO:0007669"/>
    <property type="project" value="UniProtKB-UniPathway"/>
</dbReference>
<dbReference type="Pfam" id="PF01048">
    <property type="entry name" value="PNP_UDP_1"/>
    <property type="match status" value="1"/>
</dbReference>
<dbReference type="GO" id="GO:0005829">
    <property type="term" value="C:cytosol"/>
    <property type="evidence" value="ECO:0007669"/>
    <property type="project" value="TreeGrafter"/>
</dbReference>
<evidence type="ECO:0000256" key="2">
    <source>
        <dbReference type="ARBA" id="ARBA00011974"/>
    </source>
</evidence>
<dbReference type="InterPro" id="IPR010049">
    <property type="entry name" value="MTA_SAH_Nsdase"/>
</dbReference>
<dbReference type="RefSeq" id="WP_312877060.1">
    <property type="nucleotide sequence ID" value="NZ_BAAATF010000003.1"/>
</dbReference>
<dbReference type="PANTHER" id="PTHR46832:SF1">
    <property type="entry name" value="5'-METHYLTHIOADENOSINE_S-ADENOSYLHOMOCYSTEINE NUCLEOSIDASE"/>
    <property type="match status" value="1"/>
</dbReference>
<keyword evidence="3" id="KW-0028">Amino-acid biosynthesis</keyword>
<comment type="caution">
    <text evidence="7">The sequence shown here is derived from an EMBL/GenBank/DDBJ whole genome shotgun (WGS) entry which is preliminary data.</text>
</comment>
<dbReference type="Proteomes" id="UP000540568">
    <property type="component" value="Unassembled WGS sequence"/>
</dbReference>
<dbReference type="InterPro" id="IPR035994">
    <property type="entry name" value="Nucleoside_phosphorylase_sf"/>
</dbReference>